<name>A0A3M7QT29_BRAPC</name>
<reference evidence="1 2" key="1">
    <citation type="journal article" date="2018" name="Sci. Rep.">
        <title>Genomic signatures of local adaptation to the degree of environmental predictability in rotifers.</title>
        <authorList>
            <person name="Franch-Gras L."/>
            <person name="Hahn C."/>
            <person name="Garcia-Roger E.M."/>
            <person name="Carmona M.J."/>
            <person name="Serra M."/>
            <person name="Gomez A."/>
        </authorList>
    </citation>
    <scope>NUCLEOTIDE SEQUENCE [LARGE SCALE GENOMIC DNA]</scope>
    <source>
        <strain evidence="1">HYR1</strain>
    </source>
</reference>
<protein>
    <submittedName>
        <fullName evidence="1">Uncharacterized protein</fullName>
    </submittedName>
</protein>
<evidence type="ECO:0000313" key="1">
    <source>
        <dbReference type="EMBL" id="RNA14254.1"/>
    </source>
</evidence>
<proteinExistence type="predicted"/>
<sequence length="92" mass="11077">MDNEMLSWSNLLVFRVLWLHIYFKKSHSYLQHFRSNYAILTTYIFNTQFRKNPLGRWKKIILKVVGQRSKSNCIIVDIYIIVNQQAHAMKTD</sequence>
<comment type="caution">
    <text evidence="1">The sequence shown here is derived from an EMBL/GenBank/DDBJ whole genome shotgun (WGS) entry which is preliminary data.</text>
</comment>
<evidence type="ECO:0000313" key="2">
    <source>
        <dbReference type="Proteomes" id="UP000276133"/>
    </source>
</evidence>
<accession>A0A3M7QT29</accession>
<keyword evidence="2" id="KW-1185">Reference proteome</keyword>
<gene>
    <name evidence="1" type="ORF">BpHYR1_054319</name>
</gene>
<dbReference type="AlphaFoldDB" id="A0A3M7QT29"/>
<dbReference type="Proteomes" id="UP000276133">
    <property type="component" value="Unassembled WGS sequence"/>
</dbReference>
<organism evidence="1 2">
    <name type="scientific">Brachionus plicatilis</name>
    <name type="common">Marine rotifer</name>
    <name type="synonym">Brachionus muelleri</name>
    <dbReference type="NCBI Taxonomy" id="10195"/>
    <lineage>
        <taxon>Eukaryota</taxon>
        <taxon>Metazoa</taxon>
        <taxon>Spiralia</taxon>
        <taxon>Gnathifera</taxon>
        <taxon>Rotifera</taxon>
        <taxon>Eurotatoria</taxon>
        <taxon>Monogononta</taxon>
        <taxon>Pseudotrocha</taxon>
        <taxon>Ploima</taxon>
        <taxon>Brachionidae</taxon>
        <taxon>Brachionus</taxon>
    </lineage>
</organism>
<dbReference type="EMBL" id="REGN01005228">
    <property type="protein sequence ID" value="RNA14254.1"/>
    <property type="molecule type" value="Genomic_DNA"/>
</dbReference>